<reference evidence="4" key="1">
    <citation type="journal article" date="2023" name="Mol. Phylogenet. Evol.">
        <title>Genome-scale phylogeny and comparative genomics of the fungal order Sordariales.</title>
        <authorList>
            <person name="Hensen N."/>
            <person name="Bonometti L."/>
            <person name="Westerberg I."/>
            <person name="Brannstrom I.O."/>
            <person name="Guillou S."/>
            <person name="Cros-Aarteil S."/>
            <person name="Calhoun S."/>
            <person name="Haridas S."/>
            <person name="Kuo A."/>
            <person name="Mondo S."/>
            <person name="Pangilinan J."/>
            <person name="Riley R."/>
            <person name="LaButti K."/>
            <person name="Andreopoulos B."/>
            <person name="Lipzen A."/>
            <person name="Chen C."/>
            <person name="Yan M."/>
            <person name="Daum C."/>
            <person name="Ng V."/>
            <person name="Clum A."/>
            <person name="Steindorff A."/>
            <person name="Ohm R.A."/>
            <person name="Martin F."/>
            <person name="Silar P."/>
            <person name="Natvig D.O."/>
            <person name="Lalanne C."/>
            <person name="Gautier V."/>
            <person name="Ament-Velasquez S.L."/>
            <person name="Kruys A."/>
            <person name="Hutchinson M.I."/>
            <person name="Powell A.J."/>
            <person name="Barry K."/>
            <person name="Miller A.N."/>
            <person name="Grigoriev I.V."/>
            <person name="Debuchy R."/>
            <person name="Gladieux P."/>
            <person name="Hiltunen Thoren M."/>
            <person name="Johannesson H."/>
        </authorList>
    </citation>
    <scope>NUCLEOTIDE SEQUENCE</scope>
    <source>
        <strain evidence="4">SMH4131-1</strain>
    </source>
</reference>
<keyword evidence="5" id="KW-1185">Reference proteome</keyword>
<comment type="caution">
    <text evidence="4">The sequence shown here is derived from an EMBL/GenBank/DDBJ whole genome shotgun (WGS) entry which is preliminary data.</text>
</comment>
<feature type="chain" id="PRO_5041951540" evidence="3">
    <location>
        <begin position="23"/>
        <end position="474"/>
    </location>
</feature>
<keyword evidence="2" id="KW-0472">Membrane</keyword>
<feature type="signal peptide" evidence="3">
    <location>
        <begin position="1"/>
        <end position="22"/>
    </location>
</feature>
<feature type="compositionally biased region" description="Low complexity" evidence="1">
    <location>
        <begin position="363"/>
        <end position="375"/>
    </location>
</feature>
<gene>
    <name evidence="4" type="ORF">B0T19DRAFT_62840</name>
</gene>
<feature type="compositionally biased region" description="Low complexity" evidence="1">
    <location>
        <begin position="141"/>
        <end position="209"/>
    </location>
</feature>
<protein>
    <submittedName>
        <fullName evidence="4">Uncharacterized protein</fullName>
    </submittedName>
</protein>
<dbReference type="Proteomes" id="UP001286456">
    <property type="component" value="Unassembled WGS sequence"/>
</dbReference>
<proteinExistence type="predicted"/>
<feature type="compositionally biased region" description="Low complexity" evidence="1">
    <location>
        <begin position="313"/>
        <end position="325"/>
    </location>
</feature>
<feature type="region of interest" description="Disordered" evidence="1">
    <location>
        <begin position="443"/>
        <end position="474"/>
    </location>
</feature>
<keyword evidence="2" id="KW-0812">Transmembrane</keyword>
<sequence length="474" mass="49933">MSRPRISLRAASLAAMFTTSWAMPASELFARQSSCAADFNRCTKGNFPDYFCCPNNTTCVNLAGNTTLLCCPMGNDCAKIKSISCDITLQDGKLHPEAVIKTTALGGTLGRCKTANTCCPFGYTCTDSDECVKNLDQSVAPSQTSIPTTTTSSPSSTTSIISSTTQTSSTASTSSSIGTTTTPSTSTTSTETGTAESATTTAAAASPQTGNANNSSGPAVGVIAGASVGAAVIFIAAVVLACVLLRRKEDKKQKENTESLRRTRSTSSFGNIISHPIVSENATLRSDFSRFSPLRNVGLDSASKPKDMGLGRGSLDSSSSTGGILARTVPSPARNPIYDRAMARQSSIAYGFEVPKTSPYMNSGTSSGHGSPHSGHVADRDDSTLLNPTPPPPRTPERREREPSSVSINVFADPQNITPQNRDERQQRYSHLTTFTQMMDEADLGGVARGQGYVPYRPPPTNDGLGSPMQKRDN</sequence>
<feature type="transmembrane region" description="Helical" evidence="2">
    <location>
        <begin position="219"/>
        <end position="245"/>
    </location>
</feature>
<reference evidence="4" key="2">
    <citation type="submission" date="2023-06" db="EMBL/GenBank/DDBJ databases">
        <authorList>
            <consortium name="Lawrence Berkeley National Laboratory"/>
            <person name="Haridas S."/>
            <person name="Hensen N."/>
            <person name="Bonometti L."/>
            <person name="Westerberg I."/>
            <person name="Brannstrom I.O."/>
            <person name="Guillou S."/>
            <person name="Cros-Aarteil S."/>
            <person name="Calhoun S."/>
            <person name="Kuo A."/>
            <person name="Mondo S."/>
            <person name="Pangilinan J."/>
            <person name="Riley R."/>
            <person name="Labutti K."/>
            <person name="Andreopoulos B."/>
            <person name="Lipzen A."/>
            <person name="Chen C."/>
            <person name="Yanf M."/>
            <person name="Daum C."/>
            <person name="Ng V."/>
            <person name="Clum A."/>
            <person name="Steindorff A."/>
            <person name="Ohm R."/>
            <person name="Martin F."/>
            <person name="Silar P."/>
            <person name="Natvig D."/>
            <person name="Lalanne C."/>
            <person name="Gautier V."/>
            <person name="Ament-Velasquez S.L."/>
            <person name="Kruys A."/>
            <person name="Hutchinson M.I."/>
            <person name="Powell A.J."/>
            <person name="Barry K."/>
            <person name="Miller A.N."/>
            <person name="Grigoriev I.V."/>
            <person name="Debuchy R."/>
            <person name="Gladieux P."/>
            <person name="Thoren M.H."/>
            <person name="Johannesson H."/>
        </authorList>
    </citation>
    <scope>NUCLEOTIDE SEQUENCE</scope>
    <source>
        <strain evidence="4">SMH4131-1</strain>
    </source>
</reference>
<evidence type="ECO:0000256" key="3">
    <source>
        <dbReference type="SAM" id="SignalP"/>
    </source>
</evidence>
<feature type="region of interest" description="Disordered" evidence="1">
    <location>
        <begin position="141"/>
        <end position="214"/>
    </location>
</feature>
<feature type="region of interest" description="Disordered" evidence="1">
    <location>
        <begin position="359"/>
        <end position="426"/>
    </location>
</feature>
<feature type="region of interest" description="Disordered" evidence="1">
    <location>
        <begin position="300"/>
        <end position="331"/>
    </location>
</feature>
<dbReference type="AlphaFoldDB" id="A0AAE0J586"/>
<dbReference type="EMBL" id="JAUEPO010000001">
    <property type="protein sequence ID" value="KAK3337163.1"/>
    <property type="molecule type" value="Genomic_DNA"/>
</dbReference>
<evidence type="ECO:0000313" key="5">
    <source>
        <dbReference type="Proteomes" id="UP001286456"/>
    </source>
</evidence>
<accession>A0AAE0J586</accession>
<evidence type="ECO:0000256" key="1">
    <source>
        <dbReference type="SAM" id="MobiDB-lite"/>
    </source>
</evidence>
<organism evidence="4 5">
    <name type="scientific">Cercophora scortea</name>
    <dbReference type="NCBI Taxonomy" id="314031"/>
    <lineage>
        <taxon>Eukaryota</taxon>
        <taxon>Fungi</taxon>
        <taxon>Dikarya</taxon>
        <taxon>Ascomycota</taxon>
        <taxon>Pezizomycotina</taxon>
        <taxon>Sordariomycetes</taxon>
        <taxon>Sordariomycetidae</taxon>
        <taxon>Sordariales</taxon>
        <taxon>Lasiosphaeriaceae</taxon>
        <taxon>Cercophora</taxon>
    </lineage>
</organism>
<keyword evidence="2" id="KW-1133">Transmembrane helix</keyword>
<evidence type="ECO:0000256" key="2">
    <source>
        <dbReference type="SAM" id="Phobius"/>
    </source>
</evidence>
<name>A0AAE0J586_9PEZI</name>
<evidence type="ECO:0000313" key="4">
    <source>
        <dbReference type="EMBL" id="KAK3337163.1"/>
    </source>
</evidence>
<keyword evidence="3" id="KW-0732">Signal</keyword>